<evidence type="ECO:0000313" key="5">
    <source>
        <dbReference type="EMBL" id="GGB61532.1"/>
    </source>
</evidence>
<accession>A0ABQ1J705</accession>
<feature type="domain" description="VOC" evidence="4">
    <location>
        <begin position="5"/>
        <end position="113"/>
    </location>
</feature>
<dbReference type="InterPro" id="IPR000335">
    <property type="entry name" value="Bleomycin-R"/>
</dbReference>
<reference evidence="6" key="1">
    <citation type="journal article" date="2019" name="Int. J. Syst. Evol. Microbiol.">
        <title>The Global Catalogue of Microorganisms (GCM) 10K type strain sequencing project: providing services to taxonomists for standard genome sequencing and annotation.</title>
        <authorList>
            <consortium name="The Broad Institute Genomics Platform"/>
            <consortium name="The Broad Institute Genome Sequencing Center for Infectious Disease"/>
            <person name="Wu L."/>
            <person name="Ma J."/>
        </authorList>
    </citation>
    <scope>NUCLEOTIDE SEQUENCE [LARGE SCALE GENOMIC DNA]</scope>
    <source>
        <strain evidence="6">CGMCC 1.10188</strain>
    </source>
</reference>
<evidence type="ECO:0000313" key="6">
    <source>
        <dbReference type="Proteomes" id="UP000603352"/>
    </source>
</evidence>
<comment type="similarity">
    <text evidence="1">Belongs to the bleomycin resistance protein family.</text>
</comment>
<dbReference type="EMBL" id="BMDZ01000104">
    <property type="protein sequence ID" value="GGB61532.1"/>
    <property type="molecule type" value="Genomic_DNA"/>
</dbReference>
<dbReference type="InterPro" id="IPR029068">
    <property type="entry name" value="Glyas_Bleomycin-R_OHBP_Dase"/>
</dbReference>
<evidence type="ECO:0000256" key="1">
    <source>
        <dbReference type="ARBA" id="ARBA00011051"/>
    </source>
</evidence>
<dbReference type="InterPro" id="IPR037523">
    <property type="entry name" value="VOC_core"/>
</dbReference>
<evidence type="ECO:0000256" key="3">
    <source>
        <dbReference type="ARBA" id="ARBA00023251"/>
    </source>
</evidence>
<dbReference type="Proteomes" id="UP000603352">
    <property type="component" value="Unassembled WGS sequence"/>
</dbReference>
<evidence type="ECO:0000256" key="2">
    <source>
        <dbReference type="ARBA" id="ARBA00021572"/>
    </source>
</evidence>
<evidence type="ECO:0000259" key="4">
    <source>
        <dbReference type="PROSITE" id="PS51819"/>
    </source>
</evidence>
<gene>
    <name evidence="5" type="ORF">GCM10011505_47730</name>
</gene>
<proteinExistence type="inferred from homology"/>
<keyword evidence="6" id="KW-1185">Reference proteome</keyword>
<dbReference type="InterPro" id="IPR004360">
    <property type="entry name" value="Glyas_Fos-R_dOase_dom"/>
</dbReference>
<dbReference type="Pfam" id="PF00903">
    <property type="entry name" value="Glyoxalase"/>
    <property type="match status" value="1"/>
</dbReference>
<dbReference type="RefSeq" id="WP_188582724.1">
    <property type="nucleotide sequence ID" value="NZ_BMDZ01000104.1"/>
</dbReference>
<dbReference type="CDD" id="cd08349">
    <property type="entry name" value="BLMA_like"/>
    <property type="match status" value="1"/>
</dbReference>
<keyword evidence="3" id="KW-0046">Antibiotic resistance</keyword>
<dbReference type="PROSITE" id="PS51819">
    <property type="entry name" value="VOC"/>
    <property type="match status" value="1"/>
</dbReference>
<comment type="caution">
    <text evidence="5">The sequence shown here is derived from an EMBL/GenBank/DDBJ whole genome shotgun (WGS) entry which is preliminary data.</text>
</comment>
<dbReference type="SUPFAM" id="SSF54593">
    <property type="entry name" value="Glyoxalase/Bleomycin resistance protein/Dihydroxybiphenyl dioxygenase"/>
    <property type="match status" value="1"/>
</dbReference>
<protein>
    <recommendedName>
        <fullName evidence="2">Bleomycin resistance protein</fullName>
    </recommendedName>
</protein>
<organism evidence="5 6">
    <name type="scientific">Tistrella bauzanensis</name>
    <dbReference type="NCBI Taxonomy" id="657419"/>
    <lineage>
        <taxon>Bacteria</taxon>
        <taxon>Pseudomonadati</taxon>
        <taxon>Pseudomonadota</taxon>
        <taxon>Alphaproteobacteria</taxon>
        <taxon>Geminicoccales</taxon>
        <taxon>Geminicoccaceae</taxon>
        <taxon>Tistrella</taxon>
    </lineage>
</organism>
<dbReference type="Gene3D" id="3.10.180.10">
    <property type="entry name" value="2,3-Dihydroxybiphenyl 1,2-Dioxygenase, domain 1"/>
    <property type="match status" value="1"/>
</dbReference>
<name>A0ABQ1J705_9PROT</name>
<sequence>MTDPALCIPVLASLDLAESQRFYESRLGFAGEAYGNYLIVRRNRMEIHFWLADDRRYPEHTSCYIRGGEILDLYTEFAAHGVPGLSPIEDKPWGMTEFHIIDPHGNLLRFGGSTRELHA</sequence>